<feature type="transmembrane region" description="Helical" evidence="6">
    <location>
        <begin position="52"/>
        <end position="71"/>
    </location>
</feature>
<accession>A0A3M6G1C3</accession>
<evidence type="ECO:0000256" key="2">
    <source>
        <dbReference type="ARBA" id="ARBA00022475"/>
    </source>
</evidence>
<feature type="transmembrane region" description="Helical" evidence="6">
    <location>
        <begin position="12"/>
        <end position="32"/>
    </location>
</feature>
<dbReference type="InterPro" id="IPR050189">
    <property type="entry name" value="MFS_Efflux_Transporters"/>
</dbReference>
<dbReference type="Proteomes" id="UP000271531">
    <property type="component" value="Unassembled WGS sequence"/>
</dbReference>
<proteinExistence type="predicted"/>
<sequence>SLRSLPILFKRPRLMAIYLLTAIVVTAHFTAYSYIEPFTQTVSRLSGEMTTILLLVFGGAGIMGSIIFSLFSDRFPNAL</sequence>
<feature type="non-terminal residue" evidence="7">
    <location>
        <position position="79"/>
    </location>
</feature>
<evidence type="ECO:0000313" key="8">
    <source>
        <dbReference type="Proteomes" id="UP000271531"/>
    </source>
</evidence>
<keyword evidence="4 6" id="KW-1133">Transmembrane helix</keyword>
<keyword evidence="3 6" id="KW-0812">Transmembrane</keyword>
<dbReference type="PANTHER" id="PTHR43124:SF4">
    <property type="entry name" value="SUGAR EFFLUX TRANSPORTER"/>
    <property type="match status" value="1"/>
</dbReference>
<evidence type="ECO:0000256" key="1">
    <source>
        <dbReference type="ARBA" id="ARBA00004651"/>
    </source>
</evidence>
<evidence type="ECO:0000256" key="6">
    <source>
        <dbReference type="SAM" id="Phobius"/>
    </source>
</evidence>
<keyword evidence="2" id="KW-1003">Cell membrane</keyword>
<comment type="subcellular location">
    <subcellularLocation>
        <location evidence="1">Cell membrane</location>
        <topology evidence="1">Multi-pass membrane protein</topology>
    </subcellularLocation>
</comment>
<dbReference type="AlphaFoldDB" id="A0A3M6G1C3"/>
<organism evidence="7 8">
    <name type="scientific">Pseudomonas amygdali pv. tabaci</name>
    <name type="common">Pseudomonas syringae pv. tabaci</name>
    <dbReference type="NCBI Taxonomy" id="322"/>
    <lineage>
        <taxon>Bacteria</taxon>
        <taxon>Pseudomonadati</taxon>
        <taxon>Pseudomonadota</taxon>
        <taxon>Gammaproteobacteria</taxon>
        <taxon>Pseudomonadales</taxon>
        <taxon>Pseudomonadaceae</taxon>
        <taxon>Pseudomonas</taxon>
        <taxon>Pseudomonas amygdali</taxon>
    </lineage>
</organism>
<dbReference type="GO" id="GO:0005886">
    <property type="term" value="C:plasma membrane"/>
    <property type="evidence" value="ECO:0007669"/>
    <property type="project" value="UniProtKB-SubCell"/>
</dbReference>
<protein>
    <submittedName>
        <fullName evidence="7">Putative sugar efflux transporter</fullName>
    </submittedName>
</protein>
<dbReference type="SUPFAM" id="SSF103473">
    <property type="entry name" value="MFS general substrate transporter"/>
    <property type="match status" value="1"/>
</dbReference>
<name>A0A3M6G1C3_PSEAJ</name>
<comment type="caution">
    <text evidence="7">The sequence shown here is derived from an EMBL/GenBank/DDBJ whole genome shotgun (WGS) entry which is preliminary data.</text>
</comment>
<reference evidence="7 8" key="1">
    <citation type="submission" date="2018-08" db="EMBL/GenBank/DDBJ databases">
        <title>Recombination of ecologically and evolutionarily significant loci maintains genetic cohesion in the Pseudomonas syringae species complex.</title>
        <authorList>
            <person name="Dillon M."/>
            <person name="Thakur S."/>
            <person name="Almeida R.N.D."/>
            <person name="Weir B.S."/>
            <person name="Guttman D.S."/>
        </authorList>
    </citation>
    <scope>NUCLEOTIDE SEQUENCE [LARGE SCALE GENOMIC DNA]</scope>
    <source>
        <strain evidence="7 8">ICMP 4525</strain>
    </source>
</reference>
<dbReference type="PANTHER" id="PTHR43124">
    <property type="entry name" value="PURINE EFFLUX PUMP PBUE"/>
    <property type="match status" value="1"/>
</dbReference>
<keyword evidence="5 6" id="KW-0472">Membrane</keyword>
<dbReference type="GO" id="GO:0022857">
    <property type="term" value="F:transmembrane transporter activity"/>
    <property type="evidence" value="ECO:0007669"/>
    <property type="project" value="TreeGrafter"/>
</dbReference>
<evidence type="ECO:0000256" key="4">
    <source>
        <dbReference type="ARBA" id="ARBA00022989"/>
    </source>
</evidence>
<dbReference type="EMBL" id="RBVA01000920">
    <property type="protein sequence ID" value="RMV86735.1"/>
    <property type="molecule type" value="Genomic_DNA"/>
</dbReference>
<evidence type="ECO:0000256" key="5">
    <source>
        <dbReference type="ARBA" id="ARBA00023136"/>
    </source>
</evidence>
<dbReference type="InterPro" id="IPR036259">
    <property type="entry name" value="MFS_trans_sf"/>
</dbReference>
<evidence type="ECO:0000313" key="7">
    <source>
        <dbReference type="EMBL" id="RMV86735.1"/>
    </source>
</evidence>
<evidence type="ECO:0000256" key="3">
    <source>
        <dbReference type="ARBA" id="ARBA00022692"/>
    </source>
</evidence>
<feature type="non-terminal residue" evidence="7">
    <location>
        <position position="1"/>
    </location>
</feature>
<gene>
    <name evidence="7" type="ORF">ALP03_04287</name>
</gene>